<comment type="caution">
    <text evidence="10">The sequence shown here is derived from an EMBL/GenBank/DDBJ whole genome shotgun (WGS) entry which is preliminary data.</text>
</comment>
<dbReference type="Proteomes" id="UP001163823">
    <property type="component" value="Chromosome 12"/>
</dbReference>
<proteinExistence type="predicted"/>
<keyword evidence="11" id="KW-1185">Reference proteome</keyword>
<dbReference type="InterPro" id="IPR032675">
    <property type="entry name" value="LRR_dom_sf"/>
</dbReference>
<dbReference type="PANTHER" id="PTHR48063:SF112">
    <property type="entry name" value="RECEPTOR LIKE PROTEIN 30-LIKE"/>
    <property type="match status" value="1"/>
</dbReference>
<keyword evidence="10" id="KW-0418">Kinase</keyword>
<evidence type="ECO:0000256" key="6">
    <source>
        <dbReference type="ARBA" id="ARBA00023170"/>
    </source>
</evidence>
<dbReference type="KEGG" id="qsa:O6P43_030108"/>
<dbReference type="EMBL" id="JARAOO010000012">
    <property type="protein sequence ID" value="KAJ7949810.1"/>
    <property type="molecule type" value="Genomic_DNA"/>
</dbReference>
<dbReference type="InterPro" id="IPR046956">
    <property type="entry name" value="RLP23-like"/>
</dbReference>
<gene>
    <name evidence="10" type="ORF">O6P43_030108</name>
</gene>
<keyword evidence="2 9" id="KW-0812">Transmembrane</keyword>
<keyword evidence="5 9" id="KW-0472">Membrane</keyword>
<evidence type="ECO:0000256" key="9">
    <source>
        <dbReference type="SAM" id="Phobius"/>
    </source>
</evidence>
<evidence type="ECO:0000256" key="7">
    <source>
        <dbReference type="ARBA" id="ARBA00023180"/>
    </source>
</evidence>
<evidence type="ECO:0000313" key="10">
    <source>
        <dbReference type="EMBL" id="KAJ7949810.1"/>
    </source>
</evidence>
<dbReference type="AlphaFoldDB" id="A0AAD7L3F4"/>
<dbReference type="PANTHER" id="PTHR48063">
    <property type="entry name" value="LRR RECEPTOR-LIKE KINASE"/>
    <property type="match status" value="1"/>
</dbReference>
<organism evidence="10 11">
    <name type="scientific">Quillaja saponaria</name>
    <name type="common">Soap bark tree</name>
    <dbReference type="NCBI Taxonomy" id="32244"/>
    <lineage>
        <taxon>Eukaryota</taxon>
        <taxon>Viridiplantae</taxon>
        <taxon>Streptophyta</taxon>
        <taxon>Embryophyta</taxon>
        <taxon>Tracheophyta</taxon>
        <taxon>Spermatophyta</taxon>
        <taxon>Magnoliopsida</taxon>
        <taxon>eudicotyledons</taxon>
        <taxon>Gunneridae</taxon>
        <taxon>Pentapetalae</taxon>
        <taxon>rosids</taxon>
        <taxon>fabids</taxon>
        <taxon>Fabales</taxon>
        <taxon>Quillajaceae</taxon>
        <taxon>Quillaja</taxon>
    </lineage>
</organism>
<keyword evidence="6 10" id="KW-0675">Receptor</keyword>
<feature type="region of interest" description="Disordered" evidence="8">
    <location>
        <begin position="38"/>
        <end position="63"/>
    </location>
</feature>
<keyword evidence="3" id="KW-0732">Signal</keyword>
<keyword evidence="7" id="KW-0325">Glycoprotein</keyword>
<evidence type="ECO:0000256" key="8">
    <source>
        <dbReference type="SAM" id="MobiDB-lite"/>
    </source>
</evidence>
<evidence type="ECO:0000256" key="3">
    <source>
        <dbReference type="ARBA" id="ARBA00022729"/>
    </source>
</evidence>
<evidence type="ECO:0000256" key="1">
    <source>
        <dbReference type="ARBA" id="ARBA00004479"/>
    </source>
</evidence>
<accession>A0AAD7L3F4</accession>
<sequence length="140" mass="15857">MKSPESIDFSGNQLGGEIPKIIYAGNSFLCGDPLPKRCPGDFSRQSPPREGHDEEDEDDEEDKSEKLLFYSVIALGFATGFWTVIGVLFFKKSWRHAYFRCIDETADKIYVAVAVAVKLARLKKRMASKQADQKLLFIFQ</sequence>
<protein>
    <submittedName>
        <fullName evidence="10">Leucine-rich repeat receptor protein kinase exs-like protein</fullName>
    </submittedName>
</protein>
<dbReference type="GO" id="GO:0016301">
    <property type="term" value="F:kinase activity"/>
    <property type="evidence" value="ECO:0007669"/>
    <property type="project" value="UniProtKB-KW"/>
</dbReference>
<comment type="subcellular location">
    <subcellularLocation>
        <location evidence="1">Membrane</location>
        <topology evidence="1">Single-pass type I membrane protein</topology>
    </subcellularLocation>
</comment>
<evidence type="ECO:0000313" key="11">
    <source>
        <dbReference type="Proteomes" id="UP001163823"/>
    </source>
</evidence>
<evidence type="ECO:0000256" key="5">
    <source>
        <dbReference type="ARBA" id="ARBA00023136"/>
    </source>
</evidence>
<feature type="compositionally biased region" description="Acidic residues" evidence="8">
    <location>
        <begin position="53"/>
        <end position="62"/>
    </location>
</feature>
<keyword evidence="4 9" id="KW-1133">Transmembrane helix</keyword>
<keyword evidence="10" id="KW-0808">Transferase</keyword>
<dbReference type="GO" id="GO:0016020">
    <property type="term" value="C:membrane"/>
    <property type="evidence" value="ECO:0007669"/>
    <property type="project" value="UniProtKB-SubCell"/>
</dbReference>
<feature type="transmembrane region" description="Helical" evidence="9">
    <location>
        <begin position="67"/>
        <end position="90"/>
    </location>
</feature>
<name>A0AAD7L3F4_QUISA</name>
<evidence type="ECO:0000256" key="2">
    <source>
        <dbReference type="ARBA" id="ARBA00022692"/>
    </source>
</evidence>
<evidence type="ECO:0000256" key="4">
    <source>
        <dbReference type="ARBA" id="ARBA00022989"/>
    </source>
</evidence>
<reference evidence="10" key="1">
    <citation type="journal article" date="2023" name="Science">
        <title>Elucidation of the pathway for biosynthesis of saponin adjuvants from the soapbark tree.</title>
        <authorList>
            <person name="Reed J."/>
            <person name="Orme A."/>
            <person name="El-Demerdash A."/>
            <person name="Owen C."/>
            <person name="Martin L.B.B."/>
            <person name="Misra R.C."/>
            <person name="Kikuchi S."/>
            <person name="Rejzek M."/>
            <person name="Martin A.C."/>
            <person name="Harkess A."/>
            <person name="Leebens-Mack J."/>
            <person name="Louveau T."/>
            <person name="Stephenson M.J."/>
            <person name="Osbourn A."/>
        </authorList>
    </citation>
    <scope>NUCLEOTIDE SEQUENCE</scope>
    <source>
        <strain evidence="10">S10</strain>
    </source>
</reference>
<dbReference type="Gene3D" id="3.80.10.10">
    <property type="entry name" value="Ribonuclease Inhibitor"/>
    <property type="match status" value="1"/>
</dbReference>